<dbReference type="InterPro" id="IPR001466">
    <property type="entry name" value="Beta-lactam-related"/>
</dbReference>
<organism evidence="2 3">
    <name type="scientific">Alkanindiges hydrocarboniclasticus</name>
    <dbReference type="NCBI Taxonomy" id="1907941"/>
    <lineage>
        <taxon>Bacteria</taxon>
        <taxon>Pseudomonadati</taxon>
        <taxon>Pseudomonadota</taxon>
        <taxon>Gammaproteobacteria</taxon>
        <taxon>Moraxellales</taxon>
        <taxon>Moraxellaceae</taxon>
        <taxon>Alkanindiges</taxon>
    </lineage>
</organism>
<dbReference type="InterPro" id="IPR012338">
    <property type="entry name" value="Beta-lactam/transpept-like"/>
</dbReference>
<dbReference type="EMBL" id="MLCN01000001">
    <property type="protein sequence ID" value="ONG42329.1"/>
    <property type="molecule type" value="Genomic_DNA"/>
</dbReference>
<dbReference type="PANTHER" id="PTHR43319:SF3">
    <property type="entry name" value="BETA-LACTAMASE-RELATED DOMAIN-CONTAINING PROTEIN"/>
    <property type="match status" value="1"/>
</dbReference>
<name>A0A1S8D0E1_9GAMM</name>
<dbReference type="RefSeq" id="WP_076876716.1">
    <property type="nucleotide sequence ID" value="NZ_MLCN01000001.1"/>
</dbReference>
<evidence type="ECO:0000259" key="1">
    <source>
        <dbReference type="Pfam" id="PF00144"/>
    </source>
</evidence>
<accession>A0A1S8D0E1</accession>
<evidence type="ECO:0000313" key="3">
    <source>
        <dbReference type="Proteomes" id="UP000192132"/>
    </source>
</evidence>
<keyword evidence="3" id="KW-1185">Reference proteome</keyword>
<dbReference type="Pfam" id="PF00144">
    <property type="entry name" value="Beta-lactamase"/>
    <property type="match status" value="1"/>
</dbReference>
<sequence>MQFPFWPKATNVQLHGSYDDSFTPLIQAFKQIQPQAREDSQPGGSALAVYFQGKKVVDVWTGLIKQDTPWQQDSMALSFSTGKAALATLVHRLADQGLLDYDQKIAHYWPEFGKNGKGDITIRHVLAHQSGLFDIRQNIQSAVQMLDWHEMLKVYENATPRFEPGTKVAYQALSFGWLLGGVVEKLTGQSICEVFQNELVTPLGLDGAYFGVPAAELERVARPIVAVSPDQTANQQKVKPAVQKNVLPKGRRPLTLQEKMIKLTGLDPYEAEDALMPKGISRFSFFTDRVLQACIPAANGVFTARSLAKMYAMLVNQGISDGQQYLSPERVRLLSQIQNTQRDRIMSIPMNWRLGYHRILSLGKRVPEGFGHIGYNGSGAWCDPSRGLSFAYVHNFAGSSITGDPRLWWLTQTALQNADLNLTGKKGWF</sequence>
<dbReference type="Gene3D" id="3.40.710.10">
    <property type="entry name" value="DD-peptidase/beta-lactamase superfamily"/>
    <property type="match status" value="1"/>
</dbReference>
<dbReference type="OrthoDB" id="5705574at2"/>
<proteinExistence type="predicted"/>
<reference evidence="2 3" key="1">
    <citation type="submission" date="2016-10" db="EMBL/GenBank/DDBJ databases">
        <title>Draft Genome sequence of Alkanindiges sp. strain H1.</title>
        <authorList>
            <person name="Subhash Y."/>
            <person name="Lee S."/>
        </authorList>
    </citation>
    <scope>NUCLEOTIDE SEQUENCE [LARGE SCALE GENOMIC DNA]</scope>
    <source>
        <strain evidence="2 3">H1</strain>
    </source>
</reference>
<dbReference type="InterPro" id="IPR052907">
    <property type="entry name" value="Beta-lactamase/esterase"/>
</dbReference>
<feature type="domain" description="Beta-lactamase-related" evidence="1">
    <location>
        <begin position="38"/>
        <end position="399"/>
    </location>
</feature>
<dbReference type="SUPFAM" id="SSF56601">
    <property type="entry name" value="beta-lactamase/transpeptidase-like"/>
    <property type="match status" value="1"/>
</dbReference>
<gene>
    <name evidence="2" type="ORF">BKE30_00555</name>
</gene>
<dbReference type="Proteomes" id="UP000192132">
    <property type="component" value="Unassembled WGS sequence"/>
</dbReference>
<protein>
    <submittedName>
        <fullName evidence="2">Esterase</fullName>
    </submittedName>
</protein>
<comment type="caution">
    <text evidence="2">The sequence shown here is derived from an EMBL/GenBank/DDBJ whole genome shotgun (WGS) entry which is preliminary data.</text>
</comment>
<dbReference type="AlphaFoldDB" id="A0A1S8D0E1"/>
<dbReference type="PANTHER" id="PTHR43319">
    <property type="entry name" value="BETA-LACTAMASE-RELATED"/>
    <property type="match status" value="1"/>
</dbReference>
<dbReference type="STRING" id="1907941.BKE30_00555"/>
<evidence type="ECO:0000313" key="2">
    <source>
        <dbReference type="EMBL" id="ONG42329.1"/>
    </source>
</evidence>